<dbReference type="PROSITE" id="PS51677">
    <property type="entry name" value="NODB"/>
    <property type="match status" value="1"/>
</dbReference>
<dbReference type="RefSeq" id="WP_263126198.1">
    <property type="nucleotide sequence ID" value="NZ_CP106753.1"/>
</dbReference>
<feature type="chain" id="PRO_5046015159" evidence="3">
    <location>
        <begin position="26"/>
        <end position="286"/>
    </location>
</feature>
<dbReference type="InterPro" id="IPR050248">
    <property type="entry name" value="Polysacc_deacetylase_ArnD"/>
</dbReference>
<name>A0ABY6DR02_9NEIS</name>
<feature type="signal peptide" evidence="3">
    <location>
        <begin position="1"/>
        <end position="25"/>
    </location>
</feature>
<dbReference type="PANTHER" id="PTHR10587:SF133">
    <property type="entry name" value="CHITIN DEACETYLASE 1-RELATED"/>
    <property type="match status" value="1"/>
</dbReference>
<dbReference type="InterPro" id="IPR011330">
    <property type="entry name" value="Glyco_hydro/deAcase_b/a-brl"/>
</dbReference>
<feature type="domain" description="NodB homology" evidence="4">
    <location>
        <begin position="66"/>
        <end position="251"/>
    </location>
</feature>
<dbReference type="SUPFAM" id="SSF88713">
    <property type="entry name" value="Glycoside hydrolase/deacetylase"/>
    <property type="match status" value="1"/>
</dbReference>
<evidence type="ECO:0000313" key="6">
    <source>
        <dbReference type="Proteomes" id="UP001061302"/>
    </source>
</evidence>
<reference evidence="5" key="1">
    <citation type="submission" date="2022-10" db="EMBL/GenBank/DDBJ databases">
        <title>Chitiniphilus purpureus sp. nov., a novel chitin-degrading bacterium isolated from crawfish pond sediment.</title>
        <authorList>
            <person name="Li K."/>
        </authorList>
    </citation>
    <scope>NUCLEOTIDE SEQUENCE</scope>
    <source>
        <strain evidence="5">CD1</strain>
    </source>
</reference>
<evidence type="ECO:0000256" key="2">
    <source>
        <dbReference type="ARBA" id="ARBA00022801"/>
    </source>
</evidence>
<accession>A0ABY6DR02</accession>
<proteinExistence type="predicted"/>
<evidence type="ECO:0000259" key="4">
    <source>
        <dbReference type="PROSITE" id="PS51677"/>
    </source>
</evidence>
<dbReference type="Gene3D" id="3.20.20.370">
    <property type="entry name" value="Glycoside hydrolase/deacetylase"/>
    <property type="match status" value="1"/>
</dbReference>
<evidence type="ECO:0000256" key="3">
    <source>
        <dbReference type="SAM" id="SignalP"/>
    </source>
</evidence>
<evidence type="ECO:0000313" key="5">
    <source>
        <dbReference type="EMBL" id="UXY16797.1"/>
    </source>
</evidence>
<dbReference type="Pfam" id="PF01522">
    <property type="entry name" value="Polysacc_deac_1"/>
    <property type="match status" value="1"/>
</dbReference>
<keyword evidence="1" id="KW-0479">Metal-binding</keyword>
<organism evidence="5 6">
    <name type="scientific">Chitiniphilus purpureus</name>
    <dbReference type="NCBI Taxonomy" id="2981137"/>
    <lineage>
        <taxon>Bacteria</taxon>
        <taxon>Pseudomonadati</taxon>
        <taxon>Pseudomonadota</taxon>
        <taxon>Betaproteobacteria</taxon>
        <taxon>Neisseriales</taxon>
        <taxon>Chitinibacteraceae</taxon>
        <taxon>Chitiniphilus</taxon>
    </lineage>
</organism>
<evidence type="ECO:0000256" key="1">
    <source>
        <dbReference type="ARBA" id="ARBA00022723"/>
    </source>
</evidence>
<dbReference type="PANTHER" id="PTHR10587">
    <property type="entry name" value="GLYCOSYL TRANSFERASE-RELATED"/>
    <property type="match status" value="1"/>
</dbReference>
<gene>
    <name evidence="5" type="ORF">N8I74_07175</name>
</gene>
<protein>
    <submittedName>
        <fullName evidence="5">Polysaccharide deacetylase family protein</fullName>
    </submittedName>
</protein>
<dbReference type="InterPro" id="IPR002509">
    <property type="entry name" value="NODB_dom"/>
</dbReference>
<dbReference type="EMBL" id="CP106753">
    <property type="protein sequence ID" value="UXY16797.1"/>
    <property type="molecule type" value="Genomic_DNA"/>
</dbReference>
<keyword evidence="2" id="KW-0378">Hydrolase</keyword>
<keyword evidence="3" id="KW-0732">Signal</keyword>
<keyword evidence="6" id="KW-1185">Reference proteome</keyword>
<dbReference type="CDD" id="cd10917">
    <property type="entry name" value="CE4_NodB_like_6s_7s"/>
    <property type="match status" value="1"/>
</dbReference>
<dbReference type="Proteomes" id="UP001061302">
    <property type="component" value="Chromosome"/>
</dbReference>
<sequence length="286" mass="31691">MMRRTAGWQWLGAGLLALSMMGASAQEQRIRTPYLEGWQQVELATMERQAATFPGVYWIAGPTARKVVALTFDDGPNEGNTLPLLKVLKKHGVRATFFQLGMWVERYPDLARAVQADGHVIGNHSYDHPYSSKLLPSALWEDQVAKTQAIMKKTLGVEPTLYRAPYGEITDEQIKLLTSKGLKVISWSVDTRDWLAARSFNGDSMIERMAMDYINEEAIVLMHDGGGPRQHTVAAVDRMLGLLKRAGYRFITVDELLGVPARLDGPKVEVVPAARATTVTEAVPGK</sequence>